<comment type="caution">
    <text evidence="1">The sequence shown here is derived from an EMBL/GenBank/DDBJ whole genome shotgun (WGS) entry which is preliminary data.</text>
</comment>
<dbReference type="EMBL" id="JAGRRH010000013">
    <property type="protein sequence ID" value="KAG7360257.1"/>
    <property type="molecule type" value="Genomic_DNA"/>
</dbReference>
<reference evidence="1" key="2">
    <citation type="submission" date="2021-04" db="EMBL/GenBank/DDBJ databases">
        <authorList>
            <person name="Podell S."/>
        </authorList>
    </citation>
    <scope>NUCLEOTIDE SEQUENCE</scope>
    <source>
        <strain evidence="1">Hildebrandi</strain>
    </source>
</reference>
<dbReference type="OrthoDB" id="425723at2759"/>
<evidence type="ECO:0000313" key="1">
    <source>
        <dbReference type="EMBL" id="KAG7360257.1"/>
    </source>
</evidence>
<organism evidence="1 2">
    <name type="scientific">Nitzschia inconspicua</name>
    <dbReference type="NCBI Taxonomy" id="303405"/>
    <lineage>
        <taxon>Eukaryota</taxon>
        <taxon>Sar</taxon>
        <taxon>Stramenopiles</taxon>
        <taxon>Ochrophyta</taxon>
        <taxon>Bacillariophyta</taxon>
        <taxon>Bacillariophyceae</taxon>
        <taxon>Bacillariophycidae</taxon>
        <taxon>Bacillariales</taxon>
        <taxon>Bacillariaceae</taxon>
        <taxon>Nitzschia</taxon>
    </lineage>
</organism>
<keyword evidence="2" id="KW-1185">Reference proteome</keyword>
<gene>
    <name evidence="1" type="ORF">IV203_035356</name>
</gene>
<reference evidence="1" key="1">
    <citation type="journal article" date="2021" name="Sci. Rep.">
        <title>Diploid genomic architecture of Nitzschia inconspicua, an elite biomass production diatom.</title>
        <authorList>
            <person name="Oliver A."/>
            <person name="Podell S."/>
            <person name="Pinowska A."/>
            <person name="Traller J.C."/>
            <person name="Smith S.R."/>
            <person name="McClure R."/>
            <person name="Beliaev A."/>
            <person name="Bohutskyi P."/>
            <person name="Hill E.A."/>
            <person name="Rabines A."/>
            <person name="Zheng H."/>
            <person name="Allen L.Z."/>
            <person name="Kuo A."/>
            <person name="Grigoriev I.V."/>
            <person name="Allen A.E."/>
            <person name="Hazlebeck D."/>
            <person name="Allen E.E."/>
        </authorList>
    </citation>
    <scope>NUCLEOTIDE SEQUENCE</scope>
    <source>
        <strain evidence="1">Hildebrandi</strain>
    </source>
</reference>
<name>A0A9K3LDM3_9STRA</name>
<sequence>MILLELIWIRFVAAVVVRLSIDHSIQMVQNEILAIGAPEQTILVWFSWGGAVLGEMLARGSIGSISQPSAMLIVPTTSLVADVAFQRDAAIRVGATLSSISTEPKTPLFDRDTSDRSIPPFGRVQVIHGSYDETVSVRIKIGGETSKGFSFTCSQTIMSYAAPHPSIDWHKY</sequence>
<accession>A0A9K3LDM3</accession>
<evidence type="ECO:0000313" key="2">
    <source>
        <dbReference type="Proteomes" id="UP000693970"/>
    </source>
</evidence>
<dbReference type="Proteomes" id="UP000693970">
    <property type="component" value="Unassembled WGS sequence"/>
</dbReference>
<proteinExistence type="predicted"/>
<protein>
    <submittedName>
        <fullName evidence="1">Uncharacterized protein</fullName>
    </submittedName>
</protein>
<dbReference type="AlphaFoldDB" id="A0A9K3LDM3"/>